<feature type="compositionally biased region" description="Polar residues" evidence="9">
    <location>
        <begin position="64"/>
        <end position="79"/>
    </location>
</feature>
<feature type="compositionally biased region" description="Low complexity" evidence="9">
    <location>
        <begin position="151"/>
        <end position="163"/>
    </location>
</feature>
<dbReference type="InterPro" id="IPR025574">
    <property type="entry name" value="Nucleoporin_FG_rpt"/>
</dbReference>
<keyword evidence="5" id="KW-0811">Translocation</keyword>
<dbReference type="Pfam" id="PF21121">
    <property type="entry name" value="Nup49_C"/>
    <property type="match status" value="1"/>
</dbReference>
<keyword evidence="2" id="KW-0813">Transport</keyword>
<comment type="caution">
    <text evidence="10">The sequence shown here is derived from an EMBL/GenBank/DDBJ whole genome shotgun (WGS) entry which is preliminary data.</text>
</comment>
<evidence type="ECO:0008006" key="12">
    <source>
        <dbReference type="Google" id="ProtNLM"/>
    </source>
</evidence>
<evidence type="ECO:0000256" key="2">
    <source>
        <dbReference type="ARBA" id="ARBA00022448"/>
    </source>
</evidence>
<evidence type="ECO:0000256" key="4">
    <source>
        <dbReference type="ARBA" id="ARBA00022927"/>
    </source>
</evidence>
<feature type="compositionally biased region" description="Low complexity" evidence="9">
    <location>
        <begin position="172"/>
        <end position="181"/>
    </location>
</feature>
<dbReference type="Proteomes" id="UP000297280">
    <property type="component" value="Unassembled WGS sequence"/>
</dbReference>
<evidence type="ECO:0000256" key="1">
    <source>
        <dbReference type="ARBA" id="ARBA00004567"/>
    </source>
</evidence>
<dbReference type="GO" id="GO:0051028">
    <property type="term" value="P:mRNA transport"/>
    <property type="evidence" value="ECO:0007669"/>
    <property type="project" value="UniProtKB-KW"/>
</dbReference>
<feature type="compositionally biased region" description="Low complexity" evidence="9">
    <location>
        <begin position="225"/>
        <end position="239"/>
    </location>
</feature>
<dbReference type="STRING" id="87229.A0A4Z1KI42"/>
<dbReference type="PANTHER" id="PTHR13437">
    <property type="entry name" value="NUCLEOPORIN P58/P45 NUCLEOPORIN-LIKE PROTEIN 1"/>
    <property type="match status" value="1"/>
</dbReference>
<feature type="region of interest" description="Disordered" evidence="9">
    <location>
        <begin position="151"/>
        <end position="194"/>
    </location>
</feature>
<evidence type="ECO:0000256" key="3">
    <source>
        <dbReference type="ARBA" id="ARBA00022816"/>
    </source>
</evidence>
<feature type="region of interest" description="Disordered" evidence="9">
    <location>
        <begin position="225"/>
        <end position="247"/>
    </location>
</feature>
<evidence type="ECO:0000313" key="10">
    <source>
        <dbReference type="EMBL" id="TGO85228.1"/>
    </source>
</evidence>
<dbReference type="GO" id="GO:0017056">
    <property type="term" value="F:structural constituent of nuclear pore"/>
    <property type="evidence" value="ECO:0007669"/>
    <property type="project" value="InterPro"/>
</dbReference>
<sequence length="538" mass="55093">MALTRSFSGPGGLSINTNSANSLLKSDSNISSSSGSGTTQPLSGGIFGSTQAAKPSTGLFGAPATTSAPQSGGLFGSTTSAAPSTGGLFGSAPAASTSAPATGGLFGAAPAQPATGGLFGNASTSQLASTGGGLFGSTTAATTAPATGGLFGSATTNNNQTQGATGGGLGGAQSNNQTTGANTGGGLFGGTASSQPAQNGGGLFGNLNQAKPAASGGLLYLSGASQQTQTQSQPQQTSSLFGAPAQNQPQGQINNNMLGGSRFLGQSQQPQLVPGVQIDLSQMRGTTRFNDLNETVQKQIEHFDQVIQAQIAMKNDCDAIMPQHGKLLEHIPNDVEFCRRKLLGMEEAMERDATEIDQVRQLIKKDADNATLSFRAIDNQKLPTQYQTPGIWATKSTNNPNSAANDTDAQDLVSFFSATADELDATLKKYQNNFTELEAHLKSLEQSTAQQTQALLARRNGRAYQQENQVQELGLALVEFEQSILQVAGKIGASRESIQALQLGSFTGPGDRGRRGETPTGFGASVNGASVRGRGGVY</sequence>
<feature type="compositionally biased region" description="Low complexity" evidence="9">
    <location>
        <begin position="22"/>
        <end position="44"/>
    </location>
</feature>
<dbReference type="GO" id="GO:0005643">
    <property type="term" value="C:nuclear pore"/>
    <property type="evidence" value="ECO:0007669"/>
    <property type="project" value="UniProtKB-SubCell"/>
</dbReference>
<dbReference type="AlphaFoldDB" id="A0A4Z1KI42"/>
<keyword evidence="3" id="KW-0509">mRNA transport</keyword>
<keyword evidence="11" id="KW-1185">Reference proteome</keyword>
<accession>A0A4Z1KI42</accession>
<protein>
    <recommendedName>
        <fullName evidence="12">Nucleoporin Nup54 alpha-helical domain-containing protein</fullName>
    </recommendedName>
</protein>
<name>A0A4Z1KI42_9HELO</name>
<feature type="coiled-coil region" evidence="8">
    <location>
        <begin position="420"/>
        <end position="447"/>
    </location>
</feature>
<reference evidence="10 11" key="1">
    <citation type="submission" date="2017-12" db="EMBL/GenBank/DDBJ databases">
        <title>Comparative genomics of Botrytis spp.</title>
        <authorList>
            <person name="Valero-Jimenez C.A."/>
            <person name="Tapia P."/>
            <person name="Veloso J."/>
            <person name="Silva-Moreno E."/>
            <person name="Staats M."/>
            <person name="Valdes J.H."/>
            <person name="Van Kan J.A.L."/>
        </authorList>
    </citation>
    <scope>NUCLEOTIDE SEQUENCE [LARGE SCALE GENOMIC DNA]</scope>
    <source>
        <strain evidence="10 11">MUCL3349</strain>
    </source>
</reference>
<comment type="subcellular location">
    <subcellularLocation>
        <location evidence="1">Nucleus</location>
        <location evidence="1">Nuclear pore complex</location>
    </subcellularLocation>
</comment>
<evidence type="ECO:0000256" key="6">
    <source>
        <dbReference type="ARBA" id="ARBA00023132"/>
    </source>
</evidence>
<dbReference type="Pfam" id="PF13634">
    <property type="entry name" value="Nucleoporin_FG"/>
    <property type="match status" value="2"/>
</dbReference>
<organism evidence="10 11">
    <name type="scientific">Botrytis porri</name>
    <dbReference type="NCBI Taxonomy" id="87229"/>
    <lineage>
        <taxon>Eukaryota</taxon>
        <taxon>Fungi</taxon>
        <taxon>Dikarya</taxon>
        <taxon>Ascomycota</taxon>
        <taxon>Pezizomycotina</taxon>
        <taxon>Leotiomycetes</taxon>
        <taxon>Helotiales</taxon>
        <taxon>Sclerotiniaceae</taxon>
        <taxon>Botrytis</taxon>
    </lineage>
</organism>
<gene>
    <name evidence="10" type="ORF">BPOR_0418g00070</name>
</gene>
<evidence type="ECO:0000256" key="7">
    <source>
        <dbReference type="ARBA" id="ARBA00023242"/>
    </source>
</evidence>
<dbReference type="PANTHER" id="PTHR13437:SF2">
    <property type="entry name" value="NUCLEOPORIN P58_P45"/>
    <property type="match status" value="1"/>
</dbReference>
<evidence type="ECO:0000256" key="8">
    <source>
        <dbReference type="SAM" id="Coils"/>
    </source>
</evidence>
<dbReference type="GO" id="GO:0015031">
    <property type="term" value="P:protein transport"/>
    <property type="evidence" value="ECO:0007669"/>
    <property type="project" value="UniProtKB-KW"/>
</dbReference>
<evidence type="ECO:0000256" key="9">
    <source>
        <dbReference type="SAM" id="MobiDB-lite"/>
    </source>
</evidence>
<dbReference type="InterPro" id="IPR024882">
    <property type="entry name" value="NUP58/p45/49"/>
</dbReference>
<dbReference type="GO" id="GO:0008139">
    <property type="term" value="F:nuclear localization sequence binding"/>
    <property type="evidence" value="ECO:0007669"/>
    <property type="project" value="InterPro"/>
</dbReference>
<keyword evidence="8" id="KW-0175">Coiled coil</keyword>
<keyword evidence="6" id="KW-0906">Nuclear pore complex</keyword>
<evidence type="ECO:0000313" key="11">
    <source>
        <dbReference type="Proteomes" id="UP000297280"/>
    </source>
</evidence>
<feature type="region of interest" description="Disordered" evidence="9">
    <location>
        <begin position="504"/>
        <end position="526"/>
    </location>
</feature>
<dbReference type="EMBL" id="PQXO01000417">
    <property type="protein sequence ID" value="TGO85228.1"/>
    <property type="molecule type" value="Genomic_DNA"/>
</dbReference>
<evidence type="ECO:0000256" key="5">
    <source>
        <dbReference type="ARBA" id="ARBA00023010"/>
    </source>
</evidence>
<keyword evidence="4" id="KW-0653">Protein transport</keyword>
<proteinExistence type="predicted"/>
<feature type="region of interest" description="Disordered" evidence="9">
    <location>
        <begin position="1"/>
        <end position="79"/>
    </location>
</feature>
<keyword evidence="7" id="KW-0539">Nucleus</keyword>